<evidence type="ECO:0000313" key="11">
    <source>
        <dbReference type="Proteomes" id="UP000598227"/>
    </source>
</evidence>
<dbReference type="PANTHER" id="PTHR30106:SF2">
    <property type="entry name" value="UPF0324 INNER MEMBRANE PROTEIN YEIH"/>
    <property type="match status" value="1"/>
</dbReference>
<evidence type="ECO:0000313" key="10">
    <source>
        <dbReference type="Proteomes" id="UP000532373"/>
    </source>
</evidence>
<protein>
    <submittedName>
        <fullName evidence="8">Integral membrane protein (TIGR00698 family)</fullName>
    </submittedName>
    <submittedName>
        <fullName evidence="9">YeiH family putative sulfate export transporter</fullName>
    </submittedName>
</protein>
<feature type="transmembrane region" description="Helical" evidence="7">
    <location>
        <begin position="321"/>
        <end position="341"/>
    </location>
</feature>
<dbReference type="EMBL" id="JACZEP010000003">
    <property type="protein sequence ID" value="MBE1205164.1"/>
    <property type="molecule type" value="Genomic_DNA"/>
</dbReference>
<keyword evidence="3" id="KW-1003">Cell membrane</keyword>
<evidence type="ECO:0000313" key="9">
    <source>
        <dbReference type="EMBL" id="MBE1205164.1"/>
    </source>
</evidence>
<proteinExistence type="inferred from homology"/>
<keyword evidence="11" id="KW-1185">Reference proteome</keyword>
<feature type="transmembrane region" description="Helical" evidence="7">
    <location>
        <begin position="194"/>
        <end position="215"/>
    </location>
</feature>
<dbReference type="Pfam" id="PF03601">
    <property type="entry name" value="Cons_hypoth698"/>
    <property type="match status" value="1"/>
</dbReference>
<evidence type="ECO:0000256" key="5">
    <source>
        <dbReference type="ARBA" id="ARBA00022989"/>
    </source>
</evidence>
<reference evidence="9 11" key="2">
    <citation type="submission" date="2020-09" db="EMBL/GenBank/DDBJ databases">
        <title>Draft Genome Sequence of Aminobacter carboxidus type strain DSM 1086, a soil Gram-negative carboxydobacterium.</title>
        <authorList>
            <person name="Turrini P."/>
            <person name="Tescari M."/>
            <person name="Artuso I."/>
            <person name="Lugli G.A."/>
            <person name="Frangipani E."/>
            <person name="Ventura M."/>
            <person name="Visca P."/>
        </authorList>
    </citation>
    <scope>NUCLEOTIDE SEQUENCE [LARGE SCALE GENOMIC DNA]</scope>
    <source>
        <strain evidence="9 11">DSM 1086</strain>
    </source>
</reference>
<feature type="transmembrane region" description="Helical" evidence="7">
    <location>
        <begin position="227"/>
        <end position="247"/>
    </location>
</feature>
<dbReference type="InterPro" id="IPR018383">
    <property type="entry name" value="UPF0324_pro"/>
</dbReference>
<evidence type="ECO:0000256" key="2">
    <source>
        <dbReference type="ARBA" id="ARBA00007977"/>
    </source>
</evidence>
<evidence type="ECO:0000256" key="4">
    <source>
        <dbReference type="ARBA" id="ARBA00022692"/>
    </source>
</evidence>
<feature type="transmembrane region" description="Helical" evidence="7">
    <location>
        <begin position="161"/>
        <end position="182"/>
    </location>
</feature>
<evidence type="ECO:0000256" key="6">
    <source>
        <dbReference type="ARBA" id="ARBA00023136"/>
    </source>
</evidence>
<feature type="transmembrane region" description="Helical" evidence="7">
    <location>
        <begin position="92"/>
        <end position="116"/>
    </location>
</feature>
<dbReference type="PANTHER" id="PTHR30106">
    <property type="entry name" value="INNER MEMBRANE PROTEIN YEIH-RELATED"/>
    <property type="match status" value="1"/>
</dbReference>
<keyword evidence="5 7" id="KW-1133">Transmembrane helix</keyword>
<evidence type="ECO:0000256" key="1">
    <source>
        <dbReference type="ARBA" id="ARBA00004651"/>
    </source>
</evidence>
<dbReference type="GO" id="GO:0005886">
    <property type="term" value="C:plasma membrane"/>
    <property type="evidence" value="ECO:0007669"/>
    <property type="project" value="UniProtKB-SubCell"/>
</dbReference>
<keyword evidence="6 7" id="KW-0472">Membrane</keyword>
<dbReference type="EMBL" id="JACHGI010000008">
    <property type="protein sequence ID" value="MBB6468060.1"/>
    <property type="molecule type" value="Genomic_DNA"/>
</dbReference>
<feature type="transmembrane region" description="Helical" evidence="7">
    <location>
        <begin position="128"/>
        <end position="149"/>
    </location>
</feature>
<dbReference type="AlphaFoldDB" id="A0A8E1WFS4"/>
<keyword evidence="4 7" id="KW-0812">Transmembrane</keyword>
<feature type="transmembrane region" description="Helical" evidence="7">
    <location>
        <begin position="259"/>
        <end position="279"/>
    </location>
</feature>
<evidence type="ECO:0000313" key="8">
    <source>
        <dbReference type="EMBL" id="MBB6468060.1"/>
    </source>
</evidence>
<sequence>MNTAAATQRFNGLPSVVQTYWPGLAVTGAVAIAAQFLSDHYGAPAMLMALLLGIAFHFLSEEGRCVAGIDFCAKKVLRIGVALLGMRISVDLLVGLGAGTILLLVAAIAATIVFGLIAAKLLGRGWRLALLTSGSVAICGASAAMAIAAVLPKNEFAERNLIFTVLSVTVLSTLAMIAYPIIAQTMGLDARATGIFFGGTIHDVAQVVGAGFSVSPEAGETATLVKLIRVTMLAPVVLIFSIATRNVPQPAGETGKRPPLLPGFVIAFLVLAAANSFGLVPEAVSKIGMEASRWALLAGIVAVGMKTSLRRVLEVGGDAVALIVAETIFIGLFILAGIYYLGHA</sequence>
<organism evidence="8 10">
    <name type="scientific">Aminobacter carboxidus</name>
    <dbReference type="NCBI Taxonomy" id="376165"/>
    <lineage>
        <taxon>Bacteria</taxon>
        <taxon>Pseudomonadati</taxon>
        <taxon>Pseudomonadota</taxon>
        <taxon>Alphaproteobacteria</taxon>
        <taxon>Hyphomicrobiales</taxon>
        <taxon>Phyllobacteriaceae</taxon>
        <taxon>Aminobacter</taxon>
    </lineage>
</organism>
<reference evidence="8 10" key="1">
    <citation type="submission" date="2020-08" db="EMBL/GenBank/DDBJ databases">
        <title>Genomic Encyclopedia of Type Strains, Phase IV (KMG-IV): sequencing the most valuable type-strain genomes for metagenomic binning, comparative biology and taxonomic classification.</title>
        <authorList>
            <person name="Goeker M."/>
        </authorList>
    </citation>
    <scope>NUCLEOTIDE SEQUENCE [LARGE SCALE GENOMIC DNA]</scope>
    <source>
        <strain evidence="8 10">DSM 17454</strain>
    </source>
</reference>
<dbReference type="Proteomes" id="UP000598227">
    <property type="component" value="Unassembled WGS sequence"/>
</dbReference>
<comment type="caution">
    <text evidence="8">The sequence shown here is derived from an EMBL/GenBank/DDBJ whole genome shotgun (WGS) entry which is preliminary data.</text>
</comment>
<name>A0A8E1WFS4_9HYPH</name>
<evidence type="ECO:0000256" key="3">
    <source>
        <dbReference type="ARBA" id="ARBA00022475"/>
    </source>
</evidence>
<gene>
    <name evidence="8" type="ORF">HNQ96_003944</name>
    <name evidence="9" type="ORF">IHE39_12770</name>
</gene>
<comment type="subcellular location">
    <subcellularLocation>
        <location evidence="1">Cell membrane</location>
        <topology evidence="1">Multi-pass membrane protein</topology>
    </subcellularLocation>
</comment>
<feature type="transmembrane region" description="Helical" evidence="7">
    <location>
        <begin position="20"/>
        <end position="37"/>
    </location>
</feature>
<evidence type="ECO:0000256" key="7">
    <source>
        <dbReference type="SAM" id="Phobius"/>
    </source>
</evidence>
<dbReference type="Proteomes" id="UP000532373">
    <property type="component" value="Unassembled WGS sequence"/>
</dbReference>
<dbReference type="RefSeq" id="WP_184770426.1">
    <property type="nucleotide sequence ID" value="NZ_JACHGI010000008.1"/>
</dbReference>
<accession>A0A8E1WFS4</accession>
<feature type="transmembrane region" description="Helical" evidence="7">
    <location>
        <begin position="44"/>
        <end position="60"/>
    </location>
</feature>
<comment type="similarity">
    <text evidence="2">Belongs to the UPF0324 family.</text>
</comment>